<feature type="transmembrane region" description="Helical" evidence="2">
    <location>
        <begin position="120"/>
        <end position="144"/>
    </location>
</feature>
<proteinExistence type="predicted"/>
<keyword evidence="2" id="KW-1133">Transmembrane helix</keyword>
<protein>
    <submittedName>
        <fullName evidence="3">Uncharacterized protein</fullName>
    </submittedName>
</protein>
<dbReference type="AlphaFoldDB" id="A0A166RR10"/>
<dbReference type="Proteomes" id="UP000076532">
    <property type="component" value="Unassembled WGS sequence"/>
</dbReference>
<evidence type="ECO:0000256" key="1">
    <source>
        <dbReference type="SAM" id="MobiDB-lite"/>
    </source>
</evidence>
<keyword evidence="4" id="KW-1185">Reference proteome</keyword>
<gene>
    <name evidence="3" type="ORF">FIBSPDRAFT_885788</name>
</gene>
<organism evidence="3 4">
    <name type="scientific">Athelia psychrophila</name>
    <dbReference type="NCBI Taxonomy" id="1759441"/>
    <lineage>
        <taxon>Eukaryota</taxon>
        <taxon>Fungi</taxon>
        <taxon>Dikarya</taxon>
        <taxon>Basidiomycota</taxon>
        <taxon>Agaricomycotina</taxon>
        <taxon>Agaricomycetes</taxon>
        <taxon>Agaricomycetidae</taxon>
        <taxon>Atheliales</taxon>
        <taxon>Atheliaceae</taxon>
        <taxon>Athelia</taxon>
    </lineage>
</organism>
<name>A0A166RR10_9AGAM</name>
<feature type="region of interest" description="Disordered" evidence="1">
    <location>
        <begin position="216"/>
        <end position="253"/>
    </location>
</feature>
<feature type="compositionally biased region" description="Polar residues" evidence="1">
    <location>
        <begin position="229"/>
        <end position="253"/>
    </location>
</feature>
<keyword evidence="2" id="KW-0812">Transmembrane</keyword>
<sequence>MQSLELTYGFTNSLVTKWFSVPAMLLLSASSVIWFTYVLLTGLNTKTATREMMWNWSLVSKPSRTLPKWKSSLPVRGCKSSLSVVSVIVTYFWRLSGSVEDSFPNGIPGAQWCQSNQPRWWVMFLLGGSAVAEALIGISCLLLADMERGMANEPRRAMLSFFIFISAGCTIGIAMSLAMVVCHLQSATVPWDVMSMLAPISEVDLSLPRSRPVPRGPPLLPKQFARGRGSTSTCSDVSRSASASPTRFLTPSPGSGTSIVETLVSSDTVADEDVYAIWQLRPASIASSRSPPHLPPPPPSYSSTV</sequence>
<evidence type="ECO:0000313" key="4">
    <source>
        <dbReference type="Proteomes" id="UP000076532"/>
    </source>
</evidence>
<evidence type="ECO:0000313" key="3">
    <source>
        <dbReference type="EMBL" id="KZP28552.1"/>
    </source>
</evidence>
<evidence type="ECO:0000256" key="2">
    <source>
        <dbReference type="SAM" id="Phobius"/>
    </source>
</evidence>
<reference evidence="3 4" key="1">
    <citation type="journal article" date="2016" name="Mol. Biol. Evol.">
        <title>Comparative Genomics of Early-Diverging Mushroom-Forming Fungi Provides Insights into the Origins of Lignocellulose Decay Capabilities.</title>
        <authorList>
            <person name="Nagy L.G."/>
            <person name="Riley R."/>
            <person name="Tritt A."/>
            <person name="Adam C."/>
            <person name="Daum C."/>
            <person name="Floudas D."/>
            <person name="Sun H."/>
            <person name="Yadav J.S."/>
            <person name="Pangilinan J."/>
            <person name="Larsson K.H."/>
            <person name="Matsuura K."/>
            <person name="Barry K."/>
            <person name="Labutti K."/>
            <person name="Kuo R."/>
            <person name="Ohm R.A."/>
            <person name="Bhattacharya S.S."/>
            <person name="Shirouzu T."/>
            <person name="Yoshinaga Y."/>
            <person name="Martin F.M."/>
            <person name="Grigoriev I.V."/>
            <person name="Hibbett D.S."/>
        </authorList>
    </citation>
    <scope>NUCLEOTIDE SEQUENCE [LARGE SCALE GENOMIC DNA]</scope>
    <source>
        <strain evidence="3 4">CBS 109695</strain>
    </source>
</reference>
<keyword evidence="2" id="KW-0472">Membrane</keyword>
<feature type="transmembrane region" description="Helical" evidence="2">
    <location>
        <begin position="156"/>
        <end position="181"/>
    </location>
</feature>
<accession>A0A166RR10</accession>
<dbReference type="EMBL" id="KV417503">
    <property type="protein sequence ID" value="KZP28552.1"/>
    <property type="molecule type" value="Genomic_DNA"/>
</dbReference>
<feature type="transmembrane region" description="Helical" evidence="2">
    <location>
        <begin position="20"/>
        <end position="43"/>
    </location>
</feature>
<feature type="region of interest" description="Disordered" evidence="1">
    <location>
        <begin position="286"/>
        <end position="305"/>
    </location>
</feature>
<feature type="compositionally biased region" description="Pro residues" evidence="1">
    <location>
        <begin position="292"/>
        <end position="305"/>
    </location>
</feature>